<evidence type="ECO:0000313" key="1">
    <source>
        <dbReference type="EMBL" id="CAI55488.1"/>
    </source>
</evidence>
<gene>
    <name evidence="1" type="ordered locus">LCA_1184</name>
</gene>
<proteinExistence type="predicted"/>
<dbReference type="Proteomes" id="UP000002707">
    <property type="component" value="Chromosome"/>
</dbReference>
<dbReference type="EMBL" id="CR936503">
    <property type="protein sequence ID" value="CAI55488.1"/>
    <property type="molecule type" value="Genomic_DNA"/>
</dbReference>
<dbReference type="HOGENOM" id="CLU_3433052_0_0_9"/>
<dbReference type="AlphaFoldDB" id="Q38WE4"/>
<accession>Q38WE4</accession>
<sequence>MTNTHLVQLNIRWQSR</sequence>
<name>Q38WE4_LATSS</name>
<evidence type="ECO:0000313" key="2">
    <source>
        <dbReference type="Proteomes" id="UP000002707"/>
    </source>
</evidence>
<dbReference type="KEGG" id="lsa:LCA_1184"/>
<reference evidence="2" key="1">
    <citation type="journal article" date="2005" name="Nat. Biotechnol.">
        <title>The complete genome sequence of the meat-borne lactic acid bacterium Lactobacillus sakei 23K.</title>
        <authorList>
            <person name="Chaillou S."/>
            <person name="Champomier-Verges M.-C."/>
            <person name="Cornet M."/>
            <person name="Crutz-Le Coq A.-M."/>
            <person name="Dudez A.-M."/>
            <person name="Martin V."/>
            <person name="Beaufils S."/>
            <person name="Darbon-Rongere E."/>
            <person name="Bossy R."/>
            <person name="Loux V."/>
            <person name="Zagorec M."/>
        </authorList>
    </citation>
    <scope>NUCLEOTIDE SEQUENCE [LARGE SCALE GENOMIC DNA]</scope>
    <source>
        <strain evidence="2">23K</strain>
    </source>
</reference>
<protein>
    <submittedName>
        <fullName evidence="1">Hypothetical small peptide</fullName>
    </submittedName>
</protein>
<keyword evidence="2" id="KW-1185">Reference proteome</keyword>
<organism evidence="1 2">
    <name type="scientific">Latilactobacillus sakei subsp. sakei (strain 23K)</name>
    <name type="common">Lactobacillus sakei subsp. sakei</name>
    <dbReference type="NCBI Taxonomy" id="314315"/>
    <lineage>
        <taxon>Bacteria</taxon>
        <taxon>Bacillati</taxon>
        <taxon>Bacillota</taxon>
        <taxon>Bacilli</taxon>
        <taxon>Lactobacillales</taxon>
        <taxon>Lactobacillaceae</taxon>
        <taxon>Latilactobacillus</taxon>
    </lineage>
</organism>
<dbReference type="STRING" id="314315.LCA_1184"/>